<accession>A0A8S9Y0F8</accession>
<organism evidence="1 2">
    <name type="scientific">Apolygus lucorum</name>
    <name type="common">Small green plant bug</name>
    <name type="synonym">Lygocoris lucorum</name>
    <dbReference type="NCBI Taxonomy" id="248454"/>
    <lineage>
        <taxon>Eukaryota</taxon>
        <taxon>Metazoa</taxon>
        <taxon>Ecdysozoa</taxon>
        <taxon>Arthropoda</taxon>
        <taxon>Hexapoda</taxon>
        <taxon>Insecta</taxon>
        <taxon>Pterygota</taxon>
        <taxon>Neoptera</taxon>
        <taxon>Paraneoptera</taxon>
        <taxon>Hemiptera</taxon>
        <taxon>Heteroptera</taxon>
        <taxon>Panheteroptera</taxon>
        <taxon>Cimicomorpha</taxon>
        <taxon>Miridae</taxon>
        <taxon>Mirini</taxon>
        <taxon>Apolygus</taxon>
    </lineage>
</organism>
<keyword evidence="2" id="KW-1185">Reference proteome</keyword>
<feature type="non-terminal residue" evidence="1">
    <location>
        <position position="1"/>
    </location>
</feature>
<dbReference type="EMBL" id="WIXP02000003">
    <property type="protein sequence ID" value="KAF6213345.1"/>
    <property type="molecule type" value="Genomic_DNA"/>
</dbReference>
<sequence>LHNWCVCGVAIQYIIPTILVVLSRIQTPPALVRIPNPHSSPFKSFFGPSW</sequence>
<evidence type="ECO:0000313" key="1">
    <source>
        <dbReference type="EMBL" id="KAF6213345.1"/>
    </source>
</evidence>
<dbReference type="AlphaFoldDB" id="A0A8S9Y0F8"/>
<name>A0A8S9Y0F8_APOLU</name>
<dbReference type="Proteomes" id="UP000466442">
    <property type="component" value="Unassembled WGS sequence"/>
</dbReference>
<proteinExistence type="predicted"/>
<protein>
    <submittedName>
        <fullName evidence="1">Uncharacterized protein</fullName>
    </submittedName>
</protein>
<comment type="caution">
    <text evidence="1">The sequence shown here is derived from an EMBL/GenBank/DDBJ whole genome shotgun (WGS) entry which is preliminary data.</text>
</comment>
<reference evidence="1" key="1">
    <citation type="journal article" date="2021" name="Mol. Ecol. Resour.">
        <title>Apolygus lucorum genome provides insights into omnivorousness and mesophyll feeding.</title>
        <authorList>
            <person name="Liu Y."/>
            <person name="Liu H."/>
            <person name="Wang H."/>
            <person name="Huang T."/>
            <person name="Liu B."/>
            <person name="Yang B."/>
            <person name="Yin L."/>
            <person name="Li B."/>
            <person name="Zhang Y."/>
            <person name="Zhang S."/>
            <person name="Jiang F."/>
            <person name="Zhang X."/>
            <person name="Ren Y."/>
            <person name="Wang B."/>
            <person name="Wang S."/>
            <person name="Lu Y."/>
            <person name="Wu K."/>
            <person name="Fan W."/>
            <person name="Wang G."/>
        </authorList>
    </citation>
    <scope>NUCLEOTIDE SEQUENCE</scope>
    <source>
        <strain evidence="1">12Hb</strain>
    </source>
</reference>
<gene>
    <name evidence="1" type="ORF">GE061_011064</name>
</gene>
<evidence type="ECO:0000313" key="2">
    <source>
        <dbReference type="Proteomes" id="UP000466442"/>
    </source>
</evidence>